<dbReference type="CDD" id="cd00167">
    <property type="entry name" value="SANT"/>
    <property type="match status" value="1"/>
</dbReference>
<dbReference type="InterPro" id="IPR009057">
    <property type="entry name" value="Homeodomain-like_sf"/>
</dbReference>
<name>A0A5U3G043_SALET</name>
<dbReference type="InterPro" id="IPR001005">
    <property type="entry name" value="SANT/Myb"/>
</dbReference>
<evidence type="ECO:0000313" key="1">
    <source>
        <dbReference type="EMBL" id="EBP4058981.1"/>
    </source>
</evidence>
<dbReference type="AlphaFoldDB" id="A0A5U3G043"/>
<dbReference type="SUPFAM" id="SSF46689">
    <property type="entry name" value="Homeodomain-like"/>
    <property type="match status" value="1"/>
</dbReference>
<proteinExistence type="predicted"/>
<protein>
    <submittedName>
        <fullName evidence="1">AsnC family protein</fullName>
    </submittedName>
</protein>
<comment type="caution">
    <text evidence="1">The sequence shown here is derived from an EMBL/GenBank/DDBJ whole genome shotgun (WGS) entry which is preliminary data.</text>
</comment>
<organism evidence="1">
    <name type="scientific">Salmonella enterica I</name>
    <dbReference type="NCBI Taxonomy" id="59201"/>
    <lineage>
        <taxon>Bacteria</taxon>
        <taxon>Pseudomonadati</taxon>
        <taxon>Pseudomonadota</taxon>
        <taxon>Gammaproteobacteria</taxon>
        <taxon>Enterobacterales</taxon>
        <taxon>Enterobacteriaceae</taxon>
        <taxon>Salmonella</taxon>
    </lineage>
</organism>
<gene>
    <name evidence="1" type="ORF">Z599_14680</name>
</gene>
<reference evidence="1" key="1">
    <citation type="submission" date="2018-07" db="EMBL/GenBank/DDBJ databases">
        <authorList>
            <consortium name="GenomeTrakr network: Whole genome sequencing for foodborne pathogen traceback"/>
        </authorList>
    </citation>
    <scope>NUCLEOTIDE SEQUENCE</scope>
    <source>
        <strain evidence="1">MDH-2013-00175</strain>
    </source>
</reference>
<accession>A0A5U3G043</accession>
<dbReference type="EMBL" id="AAGLQK010000017">
    <property type="protein sequence ID" value="EBP4058981.1"/>
    <property type="molecule type" value="Genomic_DNA"/>
</dbReference>
<sequence>MILPPMGTPGKCPAHLRPWTAEEDELLINLYGKKTVAEIAACLPAPGRSFYAVKFRIRELRKRFPERFGYINHPWTPEHDRFLRRNRYTMTAKEIGNRLTPCRTEKSVTRRAKRLGISLYKCGDNLPQTRYKDEDVKLLRALRDESSLTFDEIGEKFGFSESTAAWLYHHRLTAADAIAREYLPR</sequence>